<reference evidence="2" key="1">
    <citation type="submission" date="2020-03" db="EMBL/GenBank/DDBJ databases">
        <title>Castanea mollissima Vanexum genome sequencing.</title>
        <authorList>
            <person name="Staton M."/>
        </authorList>
    </citation>
    <scope>NUCLEOTIDE SEQUENCE</scope>
    <source>
        <tissue evidence="2">Leaf</tissue>
    </source>
</reference>
<gene>
    <name evidence="2" type="ORF">CMV_025691</name>
</gene>
<keyword evidence="3" id="KW-1185">Reference proteome</keyword>
<proteinExistence type="predicted"/>
<dbReference type="OrthoDB" id="10500701at2759"/>
<protein>
    <submittedName>
        <fullName evidence="2">Uncharacterized protein</fullName>
    </submittedName>
</protein>
<accession>A0A8J4QCA0</accession>
<dbReference type="AlphaFoldDB" id="A0A8J4QCA0"/>
<evidence type="ECO:0000313" key="2">
    <source>
        <dbReference type="EMBL" id="KAF3948292.1"/>
    </source>
</evidence>
<organism evidence="2 3">
    <name type="scientific">Castanea mollissima</name>
    <name type="common">Chinese chestnut</name>
    <dbReference type="NCBI Taxonomy" id="60419"/>
    <lineage>
        <taxon>Eukaryota</taxon>
        <taxon>Viridiplantae</taxon>
        <taxon>Streptophyta</taxon>
        <taxon>Embryophyta</taxon>
        <taxon>Tracheophyta</taxon>
        <taxon>Spermatophyta</taxon>
        <taxon>Magnoliopsida</taxon>
        <taxon>eudicotyledons</taxon>
        <taxon>Gunneridae</taxon>
        <taxon>Pentapetalae</taxon>
        <taxon>rosids</taxon>
        <taxon>fabids</taxon>
        <taxon>Fagales</taxon>
        <taxon>Fagaceae</taxon>
        <taxon>Castanea</taxon>
    </lineage>
</organism>
<feature type="region of interest" description="Disordered" evidence="1">
    <location>
        <begin position="57"/>
        <end position="85"/>
    </location>
</feature>
<sequence length="124" mass="14575">MAHVKWSSSLDSIEVPVPIEMSVTANPYVYEFVYMVGCKHCKIDNKIVQIHEYFEDEFDEDEIDEEETDKDEVDEEESDEDESEEFCYMESVKYRRLMNGELVLLNGSTHCSRAAFVVYETDYL</sequence>
<dbReference type="Proteomes" id="UP000737018">
    <property type="component" value="Unassembled WGS sequence"/>
</dbReference>
<evidence type="ECO:0000313" key="3">
    <source>
        <dbReference type="Proteomes" id="UP000737018"/>
    </source>
</evidence>
<dbReference type="EMBL" id="JRKL02006958">
    <property type="protein sequence ID" value="KAF3948292.1"/>
    <property type="molecule type" value="Genomic_DNA"/>
</dbReference>
<name>A0A8J4QCA0_9ROSI</name>
<evidence type="ECO:0000256" key="1">
    <source>
        <dbReference type="SAM" id="MobiDB-lite"/>
    </source>
</evidence>
<comment type="caution">
    <text evidence="2">The sequence shown here is derived from an EMBL/GenBank/DDBJ whole genome shotgun (WGS) entry which is preliminary data.</text>
</comment>